<dbReference type="Pfam" id="PF13443">
    <property type="entry name" value="HTH_26"/>
    <property type="match status" value="1"/>
</dbReference>
<dbReference type="PANTHER" id="PTHR37301:SF1">
    <property type="entry name" value="DNA-BINDING PROTEIN"/>
    <property type="match status" value="1"/>
</dbReference>
<dbReference type="PANTHER" id="PTHR37301">
    <property type="entry name" value="DNA-BINDING PROTEIN-RELATED"/>
    <property type="match status" value="1"/>
</dbReference>
<dbReference type="InterPro" id="IPR010982">
    <property type="entry name" value="Lambda_DNA-bd_dom_sf"/>
</dbReference>
<sequence length="78" mass="8754">MPVRVTLDVMLARRKMRAKDLAAQVGISETQMSLLRTGKVKGMRFDTLSKICLLLECQPGDILEYDADKLDLNTTDPD</sequence>
<dbReference type="SUPFAM" id="SSF47413">
    <property type="entry name" value="lambda repressor-like DNA-binding domains"/>
    <property type="match status" value="1"/>
</dbReference>
<name>A0ABT5HJ71_9CAUL</name>
<organism evidence="2 3">
    <name type="scientific">Asticcacaulis machinosus</name>
    <dbReference type="NCBI Taxonomy" id="2984211"/>
    <lineage>
        <taxon>Bacteria</taxon>
        <taxon>Pseudomonadati</taxon>
        <taxon>Pseudomonadota</taxon>
        <taxon>Alphaproteobacteria</taxon>
        <taxon>Caulobacterales</taxon>
        <taxon>Caulobacteraceae</taxon>
        <taxon>Asticcacaulis</taxon>
    </lineage>
</organism>
<dbReference type="InterPro" id="IPR001387">
    <property type="entry name" value="Cro/C1-type_HTH"/>
</dbReference>
<feature type="domain" description="HTH cro/C1-type" evidence="1">
    <location>
        <begin position="13"/>
        <end position="62"/>
    </location>
</feature>
<dbReference type="PROSITE" id="PS50943">
    <property type="entry name" value="HTH_CROC1"/>
    <property type="match status" value="1"/>
</dbReference>
<dbReference type="RefSeq" id="WP_272744637.1">
    <property type="nucleotide sequence ID" value="NZ_JAQQKV010000002.1"/>
</dbReference>
<dbReference type="SMART" id="SM00530">
    <property type="entry name" value="HTH_XRE"/>
    <property type="match status" value="1"/>
</dbReference>
<evidence type="ECO:0000313" key="3">
    <source>
        <dbReference type="Proteomes" id="UP001218579"/>
    </source>
</evidence>
<proteinExistence type="predicted"/>
<reference evidence="2 3" key="1">
    <citation type="submission" date="2023-01" db="EMBL/GenBank/DDBJ databases">
        <title>Novel species of the genus Asticcacaulis isolated from rivers.</title>
        <authorList>
            <person name="Lu H."/>
        </authorList>
    </citation>
    <scope>NUCLEOTIDE SEQUENCE [LARGE SCALE GENOMIC DNA]</scope>
    <source>
        <strain evidence="2 3">LKC15W</strain>
    </source>
</reference>
<evidence type="ECO:0000313" key="2">
    <source>
        <dbReference type="EMBL" id="MDC7676291.1"/>
    </source>
</evidence>
<accession>A0ABT5HJ71</accession>
<dbReference type="Proteomes" id="UP001218579">
    <property type="component" value="Unassembled WGS sequence"/>
</dbReference>
<dbReference type="Gene3D" id="1.10.260.40">
    <property type="entry name" value="lambda repressor-like DNA-binding domains"/>
    <property type="match status" value="1"/>
</dbReference>
<gene>
    <name evidence="2" type="ORF">PQU98_09130</name>
</gene>
<dbReference type="CDD" id="cd00093">
    <property type="entry name" value="HTH_XRE"/>
    <property type="match status" value="1"/>
</dbReference>
<keyword evidence="3" id="KW-1185">Reference proteome</keyword>
<dbReference type="EMBL" id="JAQQKV010000002">
    <property type="protein sequence ID" value="MDC7676291.1"/>
    <property type="molecule type" value="Genomic_DNA"/>
</dbReference>
<protein>
    <submittedName>
        <fullName evidence="2">Helix-turn-helix transcriptional regulator</fullName>
    </submittedName>
</protein>
<comment type="caution">
    <text evidence="2">The sequence shown here is derived from an EMBL/GenBank/DDBJ whole genome shotgun (WGS) entry which is preliminary data.</text>
</comment>
<evidence type="ECO:0000259" key="1">
    <source>
        <dbReference type="PROSITE" id="PS50943"/>
    </source>
</evidence>